<name>A0A653L481_AERVE</name>
<accession>A0A653L481</accession>
<dbReference type="EMBL" id="CABWLC010000012">
    <property type="protein sequence ID" value="VXA85767.1"/>
    <property type="molecule type" value="Genomic_DNA"/>
</dbReference>
<reference evidence="1 2" key="1">
    <citation type="submission" date="2019-10" db="EMBL/GenBank/DDBJ databases">
        <authorList>
            <person name="Karimi E."/>
        </authorList>
    </citation>
    <scope>NUCLEOTIDE SEQUENCE [LARGE SCALE GENOMIC DNA]</scope>
    <source>
        <strain evidence="1">Aeromonas sp. 8C</strain>
    </source>
</reference>
<evidence type="ECO:0000313" key="2">
    <source>
        <dbReference type="Proteomes" id="UP000439123"/>
    </source>
</evidence>
<proteinExistence type="predicted"/>
<organism evidence="1 2">
    <name type="scientific">Aeromonas veronii</name>
    <dbReference type="NCBI Taxonomy" id="654"/>
    <lineage>
        <taxon>Bacteria</taxon>
        <taxon>Pseudomonadati</taxon>
        <taxon>Pseudomonadota</taxon>
        <taxon>Gammaproteobacteria</taxon>
        <taxon>Aeromonadales</taxon>
        <taxon>Aeromonadaceae</taxon>
        <taxon>Aeromonas</taxon>
    </lineage>
</organism>
<dbReference type="Proteomes" id="UP000439123">
    <property type="component" value="Unassembled WGS sequence"/>
</dbReference>
<dbReference type="AlphaFoldDB" id="A0A653L481"/>
<gene>
    <name evidence="1" type="ORF">AERO8C_20652</name>
</gene>
<sequence>MAVLPNKGGSSACDRRAKRSDNILLVSNLLIFYRFLPDGSFTLPLSRLICLTWQPLLQR</sequence>
<protein>
    <submittedName>
        <fullName evidence="1">Uncharacterized protein</fullName>
    </submittedName>
</protein>
<evidence type="ECO:0000313" key="1">
    <source>
        <dbReference type="EMBL" id="VXA85767.1"/>
    </source>
</evidence>